<evidence type="ECO:0000256" key="1">
    <source>
        <dbReference type="SAM" id="MobiDB-lite"/>
    </source>
</evidence>
<dbReference type="AlphaFoldDB" id="A0A8H7AJE4"/>
<dbReference type="Proteomes" id="UP000606974">
    <property type="component" value="Unassembled WGS sequence"/>
</dbReference>
<feature type="domain" description="DUF6594" evidence="2">
    <location>
        <begin position="208"/>
        <end position="359"/>
    </location>
</feature>
<dbReference type="InterPro" id="IPR046529">
    <property type="entry name" value="DUF6594"/>
</dbReference>
<gene>
    <name evidence="3" type="ORF">GJ744_006894</name>
</gene>
<dbReference type="PANTHER" id="PTHR34502">
    <property type="entry name" value="DUF6594 DOMAIN-CONTAINING PROTEIN-RELATED"/>
    <property type="match status" value="1"/>
</dbReference>
<evidence type="ECO:0000259" key="2">
    <source>
        <dbReference type="Pfam" id="PF20237"/>
    </source>
</evidence>
<evidence type="ECO:0000313" key="3">
    <source>
        <dbReference type="EMBL" id="KAF7510198.1"/>
    </source>
</evidence>
<proteinExistence type="predicted"/>
<dbReference type="OrthoDB" id="5416037at2759"/>
<reference evidence="3" key="1">
    <citation type="submission" date="2020-02" db="EMBL/GenBank/DDBJ databases">
        <authorList>
            <person name="Palmer J.M."/>
        </authorList>
    </citation>
    <scope>NUCLEOTIDE SEQUENCE</scope>
    <source>
        <strain evidence="3">EPUS1.4</strain>
        <tissue evidence="3">Thallus</tissue>
    </source>
</reference>
<protein>
    <recommendedName>
        <fullName evidence="2">DUF6594 domain-containing protein</fullName>
    </recommendedName>
</protein>
<organism evidence="3 4">
    <name type="scientific">Endocarpon pusillum</name>
    <dbReference type="NCBI Taxonomy" id="364733"/>
    <lineage>
        <taxon>Eukaryota</taxon>
        <taxon>Fungi</taxon>
        <taxon>Dikarya</taxon>
        <taxon>Ascomycota</taxon>
        <taxon>Pezizomycotina</taxon>
        <taxon>Eurotiomycetes</taxon>
        <taxon>Chaetothyriomycetidae</taxon>
        <taxon>Verrucariales</taxon>
        <taxon>Verrucariaceae</taxon>
        <taxon>Endocarpon</taxon>
    </lineage>
</organism>
<keyword evidence="4" id="KW-1185">Reference proteome</keyword>
<feature type="compositionally biased region" description="Low complexity" evidence="1">
    <location>
        <begin position="142"/>
        <end position="158"/>
    </location>
</feature>
<evidence type="ECO:0000313" key="4">
    <source>
        <dbReference type="Proteomes" id="UP000606974"/>
    </source>
</evidence>
<feature type="region of interest" description="Disordered" evidence="1">
    <location>
        <begin position="48"/>
        <end position="182"/>
    </location>
</feature>
<sequence length="376" mass="41514">MDTPPSPSMAVLSEEIHASPTNEAAVPLVAVAGPRSKVTPLRVEVKPEQLKPAATSEVSQPTRTVSEESLPAKAIYPPPVSPTQTFQPPAPPLALMHVTKSPTSANPPNSKFKRWSRRRSDLEPRSPPMSPVTDKSGRINPSGSIASSSASSAYSANSTTIQIPQPGTNAYTLKPHHKRQQSDPKYLRFMSTISQNQRQTSPERYVGYPGLASHMTETQNLIFRRFDDVHVRLLLYLQDQISQLEAQLQTLDERNIAESGIHNGTFREDADKLRVDTMEKLRICVGEYDTMILAFSKMQESKASEKSVARLKDWLKKYSGVSNGRQSPSKGGAIAREELEWVEKANDLTNLPISTAASSTPVKQSSLTWLFAGRKR</sequence>
<dbReference type="EMBL" id="JAACFV010000032">
    <property type="protein sequence ID" value="KAF7510198.1"/>
    <property type="molecule type" value="Genomic_DNA"/>
</dbReference>
<accession>A0A8H7AJE4</accession>
<dbReference type="PANTHER" id="PTHR34502:SF5">
    <property type="entry name" value="DUF6594 DOMAIN-CONTAINING PROTEIN"/>
    <property type="match status" value="1"/>
</dbReference>
<comment type="caution">
    <text evidence="3">The sequence shown here is derived from an EMBL/GenBank/DDBJ whole genome shotgun (WGS) entry which is preliminary data.</text>
</comment>
<feature type="compositionally biased region" description="Polar residues" evidence="1">
    <location>
        <begin position="100"/>
        <end position="109"/>
    </location>
</feature>
<name>A0A8H7AJE4_9EURO</name>
<dbReference type="Pfam" id="PF20237">
    <property type="entry name" value="DUF6594"/>
    <property type="match status" value="1"/>
</dbReference>
<feature type="compositionally biased region" description="Polar residues" evidence="1">
    <location>
        <begin position="159"/>
        <end position="171"/>
    </location>
</feature>